<proteinExistence type="predicted"/>
<organism evidence="2 3">
    <name type="scientific">Bursaphelenchus okinawaensis</name>
    <dbReference type="NCBI Taxonomy" id="465554"/>
    <lineage>
        <taxon>Eukaryota</taxon>
        <taxon>Metazoa</taxon>
        <taxon>Ecdysozoa</taxon>
        <taxon>Nematoda</taxon>
        <taxon>Chromadorea</taxon>
        <taxon>Rhabditida</taxon>
        <taxon>Tylenchina</taxon>
        <taxon>Tylenchomorpha</taxon>
        <taxon>Aphelenchoidea</taxon>
        <taxon>Aphelenchoididae</taxon>
        <taxon>Bursaphelenchus</taxon>
    </lineage>
</organism>
<dbReference type="AlphaFoldDB" id="A0A811L7G0"/>
<keyword evidence="3" id="KW-1185">Reference proteome</keyword>
<dbReference type="EMBL" id="CAJFDH010000005">
    <property type="protein sequence ID" value="CAD5223631.1"/>
    <property type="molecule type" value="Genomic_DNA"/>
</dbReference>
<evidence type="ECO:0000259" key="1">
    <source>
        <dbReference type="Pfam" id="PF12705"/>
    </source>
</evidence>
<dbReference type="EMBL" id="CAJFCW020000005">
    <property type="protein sequence ID" value="CAG9118351.1"/>
    <property type="molecule type" value="Genomic_DNA"/>
</dbReference>
<dbReference type="GO" id="GO:0005739">
    <property type="term" value="C:mitochondrion"/>
    <property type="evidence" value="ECO:0007669"/>
    <property type="project" value="TreeGrafter"/>
</dbReference>
<reference evidence="2" key="1">
    <citation type="submission" date="2020-09" db="EMBL/GenBank/DDBJ databases">
        <authorList>
            <person name="Kikuchi T."/>
        </authorList>
    </citation>
    <scope>NUCLEOTIDE SEQUENCE</scope>
    <source>
        <strain evidence="2">SH1</strain>
    </source>
</reference>
<dbReference type="InterPro" id="IPR038726">
    <property type="entry name" value="PDDEXK_AddAB-type"/>
</dbReference>
<accession>A0A811L7G0</accession>
<dbReference type="Proteomes" id="UP000614601">
    <property type="component" value="Unassembled WGS sequence"/>
</dbReference>
<dbReference type="PANTHER" id="PTHR31340">
    <property type="entry name" value="MITOCHONDRIAL GENOME MAINTENANCE EXONUCLEASE 1"/>
    <property type="match status" value="1"/>
</dbReference>
<dbReference type="InterPro" id="IPR011604">
    <property type="entry name" value="PDDEXK-like_dom_sf"/>
</dbReference>
<name>A0A811L7G0_9BILA</name>
<dbReference type="OrthoDB" id="5777131at2759"/>
<comment type="caution">
    <text evidence="2">The sequence shown here is derived from an EMBL/GenBank/DDBJ whole genome shotgun (WGS) entry which is preliminary data.</text>
</comment>
<dbReference type="GO" id="GO:0008297">
    <property type="term" value="F:single-stranded DNA exodeoxyribonuclease activity"/>
    <property type="evidence" value="ECO:0007669"/>
    <property type="project" value="TreeGrafter"/>
</dbReference>
<dbReference type="Proteomes" id="UP000783686">
    <property type="component" value="Unassembled WGS sequence"/>
</dbReference>
<dbReference type="GO" id="GO:0006264">
    <property type="term" value="P:mitochondrial DNA replication"/>
    <property type="evidence" value="ECO:0007669"/>
    <property type="project" value="TreeGrafter"/>
</dbReference>
<feature type="domain" description="PD-(D/E)XK endonuclease-like" evidence="1">
    <location>
        <begin position="78"/>
        <end position="250"/>
    </location>
</feature>
<dbReference type="Gene3D" id="3.90.320.10">
    <property type="match status" value="1"/>
</dbReference>
<evidence type="ECO:0000313" key="2">
    <source>
        <dbReference type="EMBL" id="CAD5223631.1"/>
    </source>
</evidence>
<sequence>MYAAKVMSAFPSSSNFKPINPELNDVQSFDVVAPRASNSVVKTTGVPSVSQIIGCTDPMENLYQWQLQMIKKHGIMGFRQHMTRRMQVGTCFHSVVELLLKELKQNGEIASTPEKVLSMKPNCDQFKAELKGYFNGLLPFLKTLKSNDNIILEGRVDHPYLYFRGRFDAIVEIDGDLTLVDWKTINKESAKSQATEAQTPQDLFSNPLQLAAYVSAVNCSSLYPELPTIKKAAIVLAYEDRDDVEVVKMDLESIQLHFDHFLTRINRFWWGVENKMEKGGVVDFLYNPVAKTINKMKTKSG</sequence>
<protein>
    <recommendedName>
        <fullName evidence="1">PD-(D/E)XK endonuclease-like domain-containing protein</fullName>
    </recommendedName>
</protein>
<dbReference type="PANTHER" id="PTHR31340:SF3">
    <property type="entry name" value="MITOCHONDRIAL GENOME MAINTENANCE EXONUCLEASE 1"/>
    <property type="match status" value="1"/>
</dbReference>
<evidence type="ECO:0000313" key="3">
    <source>
        <dbReference type="Proteomes" id="UP000614601"/>
    </source>
</evidence>
<dbReference type="Pfam" id="PF12705">
    <property type="entry name" value="PDDEXK_1"/>
    <property type="match status" value="1"/>
</dbReference>
<gene>
    <name evidence="2" type="ORF">BOKJ2_LOCUS10401</name>
</gene>